<dbReference type="PRINTS" id="PR00069">
    <property type="entry name" value="ALDKETRDTASE"/>
</dbReference>
<dbReference type="Gene3D" id="3.20.20.100">
    <property type="entry name" value="NADP-dependent oxidoreductase domain"/>
    <property type="match status" value="1"/>
</dbReference>
<evidence type="ECO:0000259" key="7">
    <source>
        <dbReference type="Pfam" id="PF00248"/>
    </source>
</evidence>
<dbReference type="Pfam" id="PF00248">
    <property type="entry name" value="Aldo_ket_red"/>
    <property type="match status" value="1"/>
</dbReference>
<evidence type="ECO:0000256" key="3">
    <source>
        <dbReference type="ARBA" id="ARBA00023002"/>
    </source>
</evidence>
<protein>
    <recommendedName>
        <fullName evidence="7">NADP-dependent oxidoreductase domain-containing protein</fullName>
    </recommendedName>
</protein>
<dbReference type="EMBL" id="JAODUP010000366">
    <property type="protein sequence ID" value="KAK2151364.1"/>
    <property type="molecule type" value="Genomic_DNA"/>
</dbReference>
<evidence type="ECO:0000256" key="2">
    <source>
        <dbReference type="ARBA" id="ARBA00022857"/>
    </source>
</evidence>
<feature type="active site" description="Proton donor" evidence="4">
    <location>
        <position position="42"/>
    </location>
</feature>
<evidence type="ECO:0000313" key="9">
    <source>
        <dbReference type="Proteomes" id="UP001208570"/>
    </source>
</evidence>
<feature type="domain" description="NADP-dependent oxidoreductase" evidence="7">
    <location>
        <begin position="9"/>
        <end position="284"/>
    </location>
</feature>
<dbReference type="AlphaFoldDB" id="A0AAD9JED2"/>
<evidence type="ECO:0000256" key="1">
    <source>
        <dbReference type="ARBA" id="ARBA00007905"/>
    </source>
</evidence>
<gene>
    <name evidence="8" type="ORF">LSH36_366g05017</name>
</gene>
<dbReference type="PROSITE" id="PS00062">
    <property type="entry name" value="ALDOKETO_REDUCTASE_2"/>
    <property type="match status" value="1"/>
</dbReference>
<comment type="caution">
    <text evidence="8">The sequence shown here is derived from an EMBL/GenBank/DDBJ whole genome shotgun (WGS) entry which is preliminary data.</text>
</comment>
<keyword evidence="9" id="KW-1185">Reference proteome</keyword>
<dbReference type="InterPro" id="IPR023210">
    <property type="entry name" value="NADP_OxRdtase_dom"/>
</dbReference>
<evidence type="ECO:0000256" key="4">
    <source>
        <dbReference type="PIRSR" id="PIRSR000097-1"/>
    </source>
</evidence>
<feature type="site" description="Lowers pKa of active site Tyr" evidence="6">
    <location>
        <position position="71"/>
    </location>
</feature>
<dbReference type="GO" id="GO:0016491">
    <property type="term" value="F:oxidoreductase activity"/>
    <property type="evidence" value="ECO:0007669"/>
    <property type="project" value="UniProtKB-KW"/>
</dbReference>
<accession>A0AAD9JED2</accession>
<evidence type="ECO:0000256" key="5">
    <source>
        <dbReference type="PIRSR" id="PIRSR000097-2"/>
    </source>
</evidence>
<dbReference type="PROSITE" id="PS00063">
    <property type="entry name" value="ALDOKETO_REDUCTASE_3"/>
    <property type="match status" value="1"/>
</dbReference>
<keyword evidence="2" id="KW-0521">NADP</keyword>
<dbReference type="PANTHER" id="PTHR11732">
    <property type="entry name" value="ALDO/KETO REDUCTASE"/>
    <property type="match status" value="1"/>
</dbReference>
<dbReference type="PIRSF" id="PIRSF000097">
    <property type="entry name" value="AKR"/>
    <property type="match status" value="1"/>
</dbReference>
<name>A0AAD9JED2_9ANNE</name>
<dbReference type="SUPFAM" id="SSF51430">
    <property type="entry name" value="NAD(P)-linked oxidoreductase"/>
    <property type="match status" value="1"/>
</dbReference>
<organism evidence="8 9">
    <name type="scientific">Paralvinella palmiformis</name>
    <dbReference type="NCBI Taxonomy" id="53620"/>
    <lineage>
        <taxon>Eukaryota</taxon>
        <taxon>Metazoa</taxon>
        <taxon>Spiralia</taxon>
        <taxon>Lophotrochozoa</taxon>
        <taxon>Annelida</taxon>
        <taxon>Polychaeta</taxon>
        <taxon>Sedentaria</taxon>
        <taxon>Canalipalpata</taxon>
        <taxon>Terebellida</taxon>
        <taxon>Terebelliformia</taxon>
        <taxon>Alvinellidae</taxon>
        <taxon>Paralvinella</taxon>
    </lineage>
</organism>
<reference evidence="8" key="1">
    <citation type="journal article" date="2023" name="Mol. Biol. Evol.">
        <title>Third-Generation Sequencing Reveals the Adaptive Role of the Epigenome in Three Deep-Sea Polychaetes.</title>
        <authorList>
            <person name="Perez M."/>
            <person name="Aroh O."/>
            <person name="Sun Y."/>
            <person name="Lan Y."/>
            <person name="Juniper S.K."/>
            <person name="Young C.R."/>
            <person name="Angers B."/>
            <person name="Qian P.Y."/>
        </authorList>
    </citation>
    <scope>NUCLEOTIDE SEQUENCE</scope>
    <source>
        <strain evidence="8">P08H-3</strain>
    </source>
</reference>
<dbReference type="InterPro" id="IPR036812">
    <property type="entry name" value="NAD(P)_OxRdtase_dom_sf"/>
</dbReference>
<dbReference type="InterPro" id="IPR020471">
    <property type="entry name" value="AKR"/>
</dbReference>
<dbReference type="FunFam" id="3.20.20.100:FF:000006">
    <property type="entry name" value="Aldo-keto reductase family 1 member A1"/>
    <property type="match status" value="1"/>
</dbReference>
<dbReference type="Proteomes" id="UP001208570">
    <property type="component" value="Unassembled WGS sequence"/>
</dbReference>
<evidence type="ECO:0000256" key="6">
    <source>
        <dbReference type="PIRSR" id="PIRSR000097-3"/>
    </source>
</evidence>
<sequence>MSQINMPLIGLGTWKSKPGEVANAIKVAIDCGYRMIDCAYVYGNEGEIGEALKSVFSSGKVKREDLFIVSKLWNTRHNPDDVKPSVQESLGLLGLAYIDLYLIHWPHAFKPGKDIFPTDEHGKLQYANIYYMDTWKALEKCVDEGLVKHIGLSNFNSKQIQDVIDNSRIKPVNLQIEIHPYFSQEKLVQFAAKCGLTITAYSPLGSIDRPWAKPGEPTLLEEPQIKEIAGKHEKTPAQVILRWLLHRNIAVIPKSVTPSRIRENFEIMDFKLSDEEIETINNLNRNARLICPMVEKDGKRVPRDAEAPYYPISDSIEF</sequence>
<dbReference type="InterPro" id="IPR018170">
    <property type="entry name" value="Aldo/ket_reductase_CS"/>
</dbReference>
<proteinExistence type="inferred from homology"/>
<evidence type="ECO:0000313" key="8">
    <source>
        <dbReference type="EMBL" id="KAK2151364.1"/>
    </source>
</evidence>
<comment type="similarity">
    <text evidence="1">Belongs to the aldo/keto reductase family.</text>
</comment>
<feature type="binding site" evidence="5">
    <location>
        <position position="104"/>
    </location>
    <ligand>
        <name>substrate</name>
    </ligand>
</feature>
<keyword evidence="3" id="KW-0560">Oxidoreductase</keyword>